<gene>
    <name evidence="15" type="ORF">BCR38DRAFT_521340</name>
</gene>
<name>A0A1Y2EBK9_9PEZI</name>
<evidence type="ECO:0000256" key="3">
    <source>
        <dbReference type="ARBA" id="ARBA00012729"/>
    </source>
</evidence>
<dbReference type="Proteomes" id="UP000193689">
    <property type="component" value="Unassembled WGS sequence"/>
</dbReference>
<evidence type="ECO:0000313" key="16">
    <source>
        <dbReference type="Proteomes" id="UP000193689"/>
    </source>
</evidence>
<evidence type="ECO:0000256" key="6">
    <source>
        <dbReference type="ARBA" id="ARBA00022801"/>
    </source>
</evidence>
<evidence type="ECO:0000313" key="15">
    <source>
        <dbReference type="EMBL" id="ORY68235.1"/>
    </source>
</evidence>
<sequence length="361" mass="38788">MNTIQLFFLLSVLANQSVTASPLANTTILNTHTRPIGSTLVSWWGQSTHPLSEIYSDNTFDIILLSFLSRFNPPTLNLGLSTGVAGPAQRAKGWHSLFDGSTSPGESGPCLASQIAACQQQGVKIMLSVGGDSEYSDMTFSSSNEALDAAEMVWDLFLGGDSDARPFGDVVLDGVDLNNESGSGGFYHEFVTVLRGLMDSSEKKYLLSASPMVWELLYQVTYGPGTDVSIPYEILAQLDFVNVQFYNDGERGVGGGEFEESLYAAVEFVQGANPNLGFYLGVPGSQAAAPNDGVNILTTEGVREMFANICSLDLPGKGVSGVTIWDAGYALDNGNFQRAVKDALLYNPHSAYWTNGTYSKR</sequence>
<evidence type="ECO:0000256" key="7">
    <source>
        <dbReference type="ARBA" id="ARBA00023024"/>
    </source>
</evidence>
<dbReference type="GO" id="GO:0005576">
    <property type="term" value="C:extracellular region"/>
    <property type="evidence" value="ECO:0007669"/>
    <property type="project" value="UniProtKB-SubCell"/>
</dbReference>
<dbReference type="PROSITE" id="PS51910">
    <property type="entry name" value="GH18_2"/>
    <property type="match status" value="1"/>
</dbReference>
<dbReference type="InterPro" id="IPR001223">
    <property type="entry name" value="Glyco_hydro18_cat"/>
</dbReference>
<dbReference type="InParanoid" id="A0A1Y2EBK9"/>
<dbReference type="SUPFAM" id="SSF51445">
    <property type="entry name" value="(Trans)glycosidases"/>
    <property type="match status" value="1"/>
</dbReference>
<dbReference type="GO" id="GO:0008843">
    <property type="term" value="F:endochitinase activity"/>
    <property type="evidence" value="ECO:0007669"/>
    <property type="project" value="UniProtKB-EC"/>
</dbReference>
<keyword evidence="10" id="KW-0624">Polysaccharide degradation</keyword>
<dbReference type="EC" id="3.2.1.14" evidence="3"/>
<comment type="caution">
    <text evidence="15">The sequence shown here is derived from an EMBL/GenBank/DDBJ whole genome shotgun (WGS) entry which is preliminary data.</text>
</comment>
<evidence type="ECO:0000256" key="12">
    <source>
        <dbReference type="RuleBase" id="RU004453"/>
    </source>
</evidence>
<keyword evidence="7" id="KW-0146">Chitin degradation</keyword>
<dbReference type="AlphaFoldDB" id="A0A1Y2EBK9"/>
<evidence type="ECO:0000256" key="5">
    <source>
        <dbReference type="ARBA" id="ARBA00022669"/>
    </source>
</evidence>
<comment type="subcellular location">
    <subcellularLocation>
        <location evidence="2">Secreted</location>
    </subcellularLocation>
</comment>
<evidence type="ECO:0000256" key="2">
    <source>
        <dbReference type="ARBA" id="ARBA00004613"/>
    </source>
</evidence>
<evidence type="ECO:0000256" key="4">
    <source>
        <dbReference type="ARBA" id="ARBA00022525"/>
    </source>
</evidence>
<evidence type="ECO:0000256" key="11">
    <source>
        <dbReference type="RuleBase" id="RU000489"/>
    </source>
</evidence>
<evidence type="ECO:0000256" key="1">
    <source>
        <dbReference type="ARBA" id="ARBA00000822"/>
    </source>
</evidence>
<keyword evidence="9 11" id="KW-0326">Glycosidase</keyword>
<dbReference type="PROSITE" id="PS01095">
    <property type="entry name" value="GH18_1"/>
    <property type="match status" value="1"/>
</dbReference>
<dbReference type="GO" id="GO:0000272">
    <property type="term" value="P:polysaccharide catabolic process"/>
    <property type="evidence" value="ECO:0007669"/>
    <property type="project" value="UniProtKB-KW"/>
</dbReference>
<protein>
    <recommendedName>
        <fullName evidence="3">chitinase</fullName>
        <ecNumber evidence="3">3.2.1.14</ecNumber>
    </recommendedName>
</protein>
<reference evidence="15 16" key="1">
    <citation type="submission" date="2016-07" db="EMBL/GenBank/DDBJ databases">
        <title>Pervasive Adenine N6-methylation of Active Genes in Fungi.</title>
        <authorList>
            <consortium name="DOE Joint Genome Institute"/>
            <person name="Mondo S.J."/>
            <person name="Dannebaum R.O."/>
            <person name="Kuo R.C."/>
            <person name="Labutti K."/>
            <person name="Haridas S."/>
            <person name="Kuo A."/>
            <person name="Salamov A."/>
            <person name="Ahrendt S.R."/>
            <person name="Lipzen A."/>
            <person name="Sullivan W."/>
            <person name="Andreopoulos W.B."/>
            <person name="Clum A."/>
            <person name="Lindquist E."/>
            <person name="Daum C."/>
            <person name="Ramamoorthy G.K."/>
            <person name="Gryganskyi A."/>
            <person name="Culley D."/>
            <person name="Magnuson J.K."/>
            <person name="James T.Y."/>
            <person name="O'Malley M.A."/>
            <person name="Stajich J.E."/>
            <person name="Spatafora J.W."/>
            <person name="Visel A."/>
            <person name="Grigoriev I.V."/>
        </authorList>
    </citation>
    <scope>NUCLEOTIDE SEQUENCE [LARGE SCALE GENOMIC DNA]</scope>
    <source>
        <strain evidence="15 16">CBS 129021</strain>
    </source>
</reference>
<feature type="domain" description="GH18" evidence="14">
    <location>
        <begin position="38"/>
        <end position="347"/>
    </location>
</feature>
<feature type="signal peptide" evidence="13">
    <location>
        <begin position="1"/>
        <end position="20"/>
    </location>
</feature>
<dbReference type="Gene3D" id="3.20.20.80">
    <property type="entry name" value="Glycosidases"/>
    <property type="match status" value="1"/>
</dbReference>
<keyword evidence="13" id="KW-0732">Signal</keyword>
<evidence type="ECO:0000256" key="13">
    <source>
        <dbReference type="SAM" id="SignalP"/>
    </source>
</evidence>
<keyword evidence="16" id="KW-1185">Reference proteome</keyword>
<keyword evidence="5" id="KW-0147">Chitin-binding</keyword>
<evidence type="ECO:0000256" key="10">
    <source>
        <dbReference type="ARBA" id="ARBA00023326"/>
    </source>
</evidence>
<comment type="catalytic activity">
    <reaction evidence="1">
        <text>Random endo-hydrolysis of N-acetyl-beta-D-glucosaminide (1-&gt;4)-beta-linkages in chitin and chitodextrins.</text>
        <dbReference type="EC" id="3.2.1.14"/>
    </reaction>
</comment>
<evidence type="ECO:0000256" key="9">
    <source>
        <dbReference type="ARBA" id="ARBA00023295"/>
    </source>
</evidence>
<dbReference type="GO" id="GO:0008061">
    <property type="term" value="F:chitin binding"/>
    <property type="evidence" value="ECO:0007669"/>
    <property type="project" value="UniProtKB-KW"/>
</dbReference>
<dbReference type="PANTHER" id="PTHR45708">
    <property type="entry name" value="ENDOCHITINASE"/>
    <property type="match status" value="1"/>
</dbReference>
<dbReference type="PANTHER" id="PTHR45708:SF49">
    <property type="entry name" value="ENDOCHITINASE"/>
    <property type="match status" value="1"/>
</dbReference>
<dbReference type="GO" id="GO:0006032">
    <property type="term" value="P:chitin catabolic process"/>
    <property type="evidence" value="ECO:0007669"/>
    <property type="project" value="UniProtKB-KW"/>
</dbReference>
<dbReference type="Pfam" id="PF00704">
    <property type="entry name" value="Glyco_hydro_18"/>
    <property type="match status" value="1"/>
</dbReference>
<dbReference type="RefSeq" id="XP_040718522.1">
    <property type="nucleotide sequence ID" value="XM_040865187.1"/>
</dbReference>
<dbReference type="EMBL" id="MCFJ01000003">
    <property type="protein sequence ID" value="ORY68235.1"/>
    <property type="molecule type" value="Genomic_DNA"/>
</dbReference>
<keyword evidence="4" id="KW-0964">Secreted</keyword>
<dbReference type="InterPro" id="IPR001579">
    <property type="entry name" value="Glyco_hydro_18_chit_AS"/>
</dbReference>
<keyword evidence="6 11" id="KW-0378">Hydrolase</keyword>
<dbReference type="InterPro" id="IPR017853">
    <property type="entry name" value="GH"/>
</dbReference>
<dbReference type="STRING" id="1141098.A0A1Y2EBK9"/>
<evidence type="ECO:0000256" key="8">
    <source>
        <dbReference type="ARBA" id="ARBA00023277"/>
    </source>
</evidence>
<feature type="chain" id="PRO_5011965765" description="chitinase" evidence="13">
    <location>
        <begin position="21"/>
        <end position="361"/>
    </location>
</feature>
<evidence type="ECO:0000259" key="14">
    <source>
        <dbReference type="PROSITE" id="PS51910"/>
    </source>
</evidence>
<proteinExistence type="inferred from homology"/>
<dbReference type="InterPro" id="IPR050542">
    <property type="entry name" value="Glycosyl_Hydrlase18_Chitinase"/>
</dbReference>
<organism evidence="15 16">
    <name type="scientific">Pseudomassariella vexata</name>
    <dbReference type="NCBI Taxonomy" id="1141098"/>
    <lineage>
        <taxon>Eukaryota</taxon>
        <taxon>Fungi</taxon>
        <taxon>Dikarya</taxon>
        <taxon>Ascomycota</taxon>
        <taxon>Pezizomycotina</taxon>
        <taxon>Sordariomycetes</taxon>
        <taxon>Xylariomycetidae</taxon>
        <taxon>Amphisphaeriales</taxon>
        <taxon>Pseudomassariaceae</taxon>
        <taxon>Pseudomassariella</taxon>
    </lineage>
</organism>
<dbReference type="OrthoDB" id="6020543at2759"/>
<comment type="similarity">
    <text evidence="12">Belongs to the glycosyl hydrolase 18 family.</text>
</comment>
<accession>A0A1Y2EBK9</accession>
<keyword evidence="8" id="KW-0119">Carbohydrate metabolism</keyword>
<dbReference type="GeneID" id="63781399"/>